<feature type="transmembrane region" description="Helical" evidence="1">
    <location>
        <begin position="12"/>
        <end position="34"/>
    </location>
</feature>
<name>A0A9W7DYL8_9STRA</name>
<feature type="non-terminal residue" evidence="2">
    <location>
        <position position="1"/>
    </location>
</feature>
<evidence type="ECO:0000313" key="2">
    <source>
        <dbReference type="EMBL" id="GMH55423.1"/>
    </source>
</evidence>
<evidence type="ECO:0000313" key="3">
    <source>
        <dbReference type="Proteomes" id="UP001165082"/>
    </source>
</evidence>
<gene>
    <name evidence="2" type="ORF">TrRE_jg7097</name>
</gene>
<keyword evidence="1" id="KW-1133">Transmembrane helix</keyword>
<organism evidence="2 3">
    <name type="scientific">Triparma retinervis</name>
    <dbReference type="NCBI Taxonomy" id="2557542"/>
    <lineage>
        <taxon>Eukaryota</taxon>
        <taxon>Sar</taxon>
        <taxon>Stramenopiles</taxon>
        <taxon>Ochrophyta</taxon>
        <taxon>Bolidophyceae</taxon>
        <taxon>Parmales</taxon>
        <taxon>Triparmaceae</taxon>
        <taxon>Triparma</taxon>
    </lineage>
</organism>
<comment type="caution">
    <text evidence="2">The sequence shown here is derived from an EMBL/GenBank/DDBJ whole genome shotgun (WGS) entry which is preliminary data.</text>
</comment>
<evidence type="ECO:0000256" key="1">
    <source>
        <dbReference type="SAM" id="Phobius"/>
    </source>
</evidence>
<keyword evidence="1" id="KW-0472">Membrane</keyword>
<accession>A0A9W7DYL8</accession>
<proteinExistence type="predicted"/>
<dbReference type="EMBL" id="BRXZ01000842">
    <property type="protein sequence ID" value="GMH55423.1"/>
    <property type="molecule type" value="Genomic_DNA"/>
</dbReference>
<protein>
    <submittedName>
        <fullName evidence="2">Uncharacterized protein</fullName>
    </submittedName>
</protein>
<dbReference type="AlphaFoldDB" id="A0A9W7DYL8"/>
<dbReference type="OrthoDB" id="201058at2759"/>
<keyword evidence="3" id="KW-1185">Reference proteome</keyword>
<keyword evidence="1" id="KW-0812">Transmembrane</keyword>
<reference evidence="2" key="1">
    <citation type="submission" date="2022-07" db="EMBL/GenBank/DDBJ databases">
        <title>Genome analysis of Parmales, a sister group of diatoms, reveals the evolutionary specialization of diatoms from phago-mixotrophs to photoautotrophs.</title>
        <authorList>
            <person name="Ban H."/>
            <person name="Sato S."/>
            <person name="Yoshikawa S."/>
            <person name="Kazumasa Y."/>
            <person name="Nakamura Y."/>
            <person name="Ichinomiya M."/>
            <person name="Saitoh K."/>
            <person name="Sato N."/>
            <person name="Blanc-Mathieu R."/>
            <person name="Endo H."/>
            <person name="Kuwata A."/>
            <person name="Ogata H."/>
        </authorList>
    </citation>
    <scope>NUCLEOTIDE SEQUENCE</scope>
</reference>
<sequence>MGRAHLCMYFSGVGMMFLLFVAIIFHSSAVFYVAGLESVDE</sequence>
<dbReference type="Proteomes" id="UP001165082">
    <property type="component" value="Unassembled WGS sequence"/>
</dbReference>